<protein>
    <submittedName>
        <fullName evidence="1">Uncharacterized protein</fullName>
    </submittedName>
</protein>
<organism evidence="1">
    <name type="scientific">gut metagenome</name>
    <dbReference type="NCBI Taxonomy" id="749906"/>
    <lineage>
        <taxon>unclassified sequences</taxon>
        <taxon>metagenomes</taxon>
        <taxon>organismal metagenomes</taxon>
    </lineage>
</organism>
<name>J9GXM7_9ZZZZ</name>
<proteinExistence type="predicted"/>
<sequence length="275" mass="32072">MERDIKLYQITDAMAEKVFQKIDKFNQGRREEQGYYALSVSTAYRPYYALWRIFPPDTYPPLFIQSLAVTFDDAAERAFQYLHNCNILLRVKDNSFFEPYYGYTDDIVAFGKYRSKRLAEVYYVDPHYVLWLAHKFEPRNPRDKRLAMWAKAFATVHLETVIRKSRVAGGNGYVGEKGEKLIDLHLEVLSVRLQLDAYKKRGYYVDQSVLATDKDGNRYTFVVKAAAASQTPNQLSCYTQPVHPHDILQLTSAKVLSHYESRGVKYTRIGYLKFH</sequence>
<gene>
    <name evidence="1" type="ORF">EVA_04048</name>
</gene>
<accession>J9GXM7</accession>
<evidence type="ECO:0000313" key="1">
    <source>
        <dbReference type="EMBL" id="EJX07868.1"/>
    </source>
</evidence>
<dbReference type="EMBL" id="AMCI01000774">
    <property type="protein sequence ID" value="EJX07868.1"/>
    <property type="molecule type" value="Genomic_DNA"/>
</dbReference>
<comment type="caution">
    <text evidence="1">The sequence shown here is derived from an EMBL/GenBank/DDBJ whole genome shotgun (WGS) entry which is preliminary data.</text>
</comment>
<reference evidence="1" key="1">
    <citation type="journal article" date="2012" name="PLoS ONE">
        <title>Gene sets for utilization of primary and secondary nutrition supplies in the distal gut of endangered iberian lynx.</title>
        <authorList>
            <person name="Alcaide M."/>
            <person name="Messina E."/>
            <person name="Richter M."/>
            <person name="Bargiela R."/>
            <person name="Peplies J."/>
            <person name="Huws S.A."/>
            <person name="Newbold C.J."/>
            <person name="Golyshin P.N."/>
            <person name="Simon M.A."/>
            <person name="Lopez G."/>
            <person name="Yakimov M.M."/>
            <person name="Ferrer M."/>
        </authorList>
    </citation>
    <scope>NUCLEOTIDE SEQUENCE</scope>
</reference>
<dbReference type="AlphaFoldDB" id="J9GXM7"/>